<proteinExistence type="predicted"/>
<organism evidence="1 2">
    <name type="scientific">Pangasianodon hypophthalmus</name>
    <name type="common">Striped catfish</name>
    <name type="synonym">Helicophagus hypophthalmus</name>
    <dbReference type="NCBI Taxonomy" id="310915"/>
    <lineage>
        <taxon>Eukaryota</taxon>
        <taxon>Metazoa</taxon>
        <taxon>Chordata</taxon>
        <taxon>Craniata</taxon>
        <taxon>Vertebrata</taxon>
        <taxon>Euteleostomi</taxon>
        <taxon>Actinopterygii</taxon>
        <taxon>Neopterygii</taxon>
        <taxon>Teleostei</taxon>
        <taxon>Ostariophysi</taxon>
        <taxon>Siluriformes</taxon>
        <taxon>Pangasiidae</taxon>
        <taxon>Pangasianodon</taxon>
    </lineage>
</organism>
<comment type="caution">
    <text evidence="1">The sequence shown here is derived from an EMBL/GenBank/DDBJ whole genome shotgun (WGS) entry which is preliminary data.</text>
</comment>
<sequence length="53" mass="6219">MLRCHLLCSLDRRALPDPGVRAWHCPFHLKLHDLEDTVHLRGWTFPFSYCSNG</sequence>
<reference evidence="1 2" key="1">
    <citation type="submission" date="2019-06" db="EMBL/GenBank/DDBJ databases">
        <title>A chromosome-scale genome assembly of the striped catfish, Pangasianodon hypophthalmus.</title>
        <authorList>
            <person name="Wen M."/>
            <person name="Zahm M."/>
            <person name="Roques C."/>
            <person name="Cabau C."/>
            <person name="Klopp C."/>
            <person name="Donnadieu C."/>
            <person name="Jouanno E."/>
            <person name="Avarre J.-C."/>
            <person name="Campet M."/>
            <person name="Ha T.T.T."/>
            <person name="Dugue R."/>
            <person name="Lampietro C."/>
            <person name="Louis A."/>
            <person name="Herpin A."/>
            <person name="Echchiki A."/>
            <person name="Berthelot C."/>
            <person name="Parey E."/>
            <person name="Roest-Crollius H."/>
            <person name="Braasch I."/>
            <person name="Postlethwait J."/>
            <person name="Bobe J."/>
            <person name="Montfort J."/>
            <person name="Bouchez O."/>
            <person name="Begum T."/>
            <person name="Schartl M."/>
            <person name="Guiguen Y."/>
        </authorList>
    </citation>
    <scope>NUCLEOTIDE SEQUENCE [LARGE SCALE GENOMIC DNA]</scope>
    <source>
        <strain evidence="1 2">Indonesia</strain>
        <tissue evidence="1">Blood</tissue>
    </source>
</reference>
<protein>
    <submittedName>
        <fullName evidence="1">Uncharacterized protein</fullName>
    </submittedName>
</protein>
<dbReference type="AlphaFoldDB" id="A0A5N5MVZ1"/>
<dbReference type="Proteomes" id="UP000327468">
    <property type="component" value="Chromosome 11"/>
</dbReference>
<gene>
    <name evidence="1" type="ORF">PHYPO_G00025240</name>
</gene>
<keyword evidence="2" id="KW-1185">Reference proteome</keyword>
<evidence type="ECO:0000313" key="1">
    <source>
        <dbReference type="EMBL" id="KAB5559112.1"/>
    </source>
</evidence>
<dbReference type="EMBL" id="VFJC01000012">
    <property type="protein sequence ID" value="KAB5559112.1"/>
    <property type="molecule type" value="Genomic_DNA"/>
</dbReference>
<name>A0A5N5MVZ1_PANHP</name>
<evidence type="ECO:0000313" key="2">
    <source>
        <dbReference type="Proteomes" id="UP000327468"/>
    </source>
</evidence>
<accession>A0A5N5MVZ1</accession>